<dbReference type="InterPro" id="IPR046239">
    <property type="entry name" value="DUF6272"/>
</dbReference>
<dbReference type="Pfam" id="PF19788">
    <property type="entry name" value="DUF6272"/>
    <property type="match status" value="1"/>
</dbReference>
<dbReference type="RefSeq" id="WP_316413045.1">
    <property type="nucleotide sequence ID" value="NZ_AP027080.1"/>
</dbReference>
<dbReference type="AlphaFoldDB" id="A0AA48GU20"/>
<sequence length="180" mass="19132">MADLDQIRQFLAAEGILMSFNGPFRHSIIEELGKAVRRHLEAEAVHKSAMADVFTVFIEAAQNVANYTAQGHGAAPGGSQADNGVLVIGRRGDHYLVRCGNFIRREDASPLLAKLDALGGLGPAELKALFKERMRAEVPAGATGAGLGLIRMARTASAPLSYSVVTVEPGLDFFSLTVTL</sequence>
<name>A0AA48GU20_9BACT</name>
<accession>A0AA48GU20</accession>
<keyword evidence="2" id="KW-1185">Reference proteome</keyword>
<evidence type="ECO:0000313" key="2">
    <source>
        <dbReference type="Proteomes" id="UP001238179"/>
    </source>
</evidence>
<protein>
    <submittedName>
        <fullName evidence="1">Uncharacterized protein</fullName>
    </submittedName>
</protein>
<dbReference type="NCBIfam" id="NF038262">
    <property type="entry name" value="SiaB_fam_kinase"/>
    <property type="match status" value="1"/>
</dbReference>
<dbReference type="KEGG" id="msil:METEAL_35440"/>
<gene>
    <name evidence="1" type="ORF">METEAL_35440</name>
</gene>
<proteinExistence type="predicted"/>
<organism evidence="1 2">
    <name type="scientific">Mesoterricola silvestris</name>
    <dbReference type="NCBI Taxonomy" id="2927979"/>
    <lineage>
        <taxon>Bacteria</taxon>
        <taxon>Pseudomonadati</taxon>
        <taxon>Acidobacteriota</taxon>
        <taxon>Holophagae</taxon>
        <taxon>Holophagales</taxon>
        <taxon>Holophagaceae</taxon>
        <taxon>Mesoterricola</taxon>
    </lineage>
</organism>
<dbReference type="EMBL" id="AP027080">
    <property type="protein sequence ID" value="BDU74370.1"/>
    <property type="molecule type" value="Genomic_DNA"/>
</dbReference>
<evidence type="ECO:0000313" key="1">
    <source>
        <dbReference type="EMBL" id="BDU74370.1"/>
    </source>
</evidence>
<reference evidence="2" key="1">
    <citation type="journal article" date="2023" name="Int. J. Syst. Evol. Microbiol.">
        <title>Mesoterricola silvestris gen. nov., sp. nov., Mesoterricola sediminis sp. nov., Geothrix oryzae sp. nov., Geothrix edaphica sp. nov., Geothrix rubra sp. nov., and Geothrix limicola sp. nov., six novel members of Acidobacteriota isolated from soils.</title>
        <authorList>
            <person name="Itoh H."/>
            <person name="Sugisawa Y."/>
            <person name="Mise K."/>
            <person name="Xu Z."/>
            <person name="Kuniyasu M."/>
            <person name="Ushijima N."/>
            <person name="Kawano K."/>
            <person name="Kobayashi E."/>
            <person name="Shiratori Y."/>
            <person name="Masuda Y."/>
            <person name="Senoo K."/>
        </authorList>
    </citation>
    <scope>NUCLEOTIDE SEQUENCE [LARGE SCALE GENOMIC DNA]</scope>
    <source>
        <strain evidence="2">W79</strain>
    </source>
</reference>
<dbReference type="Proteomes" id="UP001238179">
    <property type="component" value="Chromosome"/>
</dbReference>